<reference evidence="2 3" key="1">
    <citation type="journal article" date="2007" name="Genome Res.">
        <title>Genome characteristics of facultatively symbiotic Frankia sp. strains reflect host range and host plant biogeography.</title>
        <authorList>
            <person name="Normand P."/>
            <person name="Lapierre P."/>
            <person name="Tisa L.S."/>
            <person name="Gogarten J.P."/>
            <person name="Alloisio N."/>
            <person name="Bagnarol E."/>
            <person name="Bassi C.A."/>
            <person name="Berry A.M."/>
            <person name="Bickhart D.M."/>
            <person name="Choisne N."/>
            <person name="Couloux A."/>
            <person name="Cournoyer B."/>
            <person name="Cruveiller S."/>
            <person name="Daubin V."/>
            <person name="Demange N."/>
            <person name="Francino M.P."/>
            <person name="Goltsman E."/>
            <person name="Huang Y."/>
            <person name="Kopp O.R."/>
            <person name="Labarre L."/>
            <person name="Lapidus A."/>
            <person name="Lavire C."/>
            <person name="Marechal J."/>
            <person name="Martinez M."/>
            <person name="Mastronunzio J.E."/>
            <person name="Mullin B.C."/>
            <person name="Niemann J."/>
            <person name="Pujic P."/>
            <person name="Rawnsley T."/>
            <person name="Rouy Z."/>
            <person name="Schenowitz C."/>
            <person name="Sellstedt A."/>
            <person name="Tavares F."/>
            <person name="Tomkins J.P."/>
            <person name="Vallenet D."/>
            <person name="Valverde C."/>
            <person name="Wall L.G."/>
            <person name="Wang Y."/>
            <person name="Medigue C."/>
            <person name="Benson D.R."/>
        </authorList>
    </citation>
    <scope>NUCLEOTIDE SEQUENCE [LARGE SCALE GENOMIC DNA]</scope>
    <source>
        <strain evidence="3">DSM 45818 / CECT 9043 / CcI3</strain>
    </source>
</reference>
<dbReference type="KEGG" id="fra:Francci3_2565"/>
<organism evidence="2 3">
    <name type="scientific">Frankia casuarinae (strain DSM 45818 / CECT 9043 / HFP020203 / CcI3)</name>
    <dbReference type="NCBI Taxonomy" id="106370"/>
    <lineage>
        <taxon>Bacteria</taxon>
        <taxon>Bacillati</taxon>
        <taxon>Actinomycetota</taxon>
        <taxon>Actinomycetes</taxon>
        <taxon>Frankiales</taxon>
        <taxon>Frankiaceae</taxon>
        <taxon>Frankia</taxon>
    </lineage>
</organism>
<evidence type="ECO:0000313" key="2">
    <source>
        <dbReference type="EMBL" id="ABD11927.1"/>
    </source>
</evidence>
<keyword evidence="3" id="KW-1185">Reference proteome</keyword>
<gene>
    <name evidence="2" type="ordered locus">Francci3_2565</name>
</gene>
<dbReference type="Proteomes" id="UP000001937">
    <property type="component" value="Chromosome"/>
</dbReference>
<dbReference type="PhylomeDB" id="Q2J9W5"/>
<feature type="domain" description="SpoVT-AbrB" evidence="1">
    <location>
        <begin position="45"/>
        <end position="90"/>
    </location>
</feature>
<dbReference type="eggNOG" id="COG2002">
    <property type="taxonomic scope" value="Bacteria"/>
</dbReference>
<accession>Q2J9W5</accession>
<dbReference type="GO" id="GO:0003677">
    <property type="term" value="F:DNA binding"/>
    <property type="evidence" value="ECO:0007669"/>
    <property type="project" value="InterPro"/>
</dbReference>
<sequence length="120" mass="12465">MVFAGCGGGGPRAGTTSTARLPDQRTGGLRGMVMGSNWYRLPMEAVVDQAGRIVLPKFIRDALGLLPGTKVDISPYGAGVQVVPAGRTARLVEENGVLVAAGDTVVDDEILFGLIDAGRR</sequence>
<name>Q2J9W5_FRACC</name>
<dbReference type="SUPFAM" id="SSF89447">
    <property type="entry name" value="AbrB/MazE/MraZ-like"/>
    <property type="match status" value="1"/>
</dbReference>
<dbReference type="AlphaFoldDB" id="Q2J9W5"/>
<dbReference type="InterPro" id="IPR007159">
    <property type="entry name" value="SpoVT-AbrB_dom"/>
</dbReference>
<dbReference type="EMBL" id="CP000249">
    <property type="protein sequence ID" value="ABD11927.1"/>
    <property type="molecule type" value="Genomic_DNA"/>
</dbReference>
<proteinExistence type="predicted"/>
<protein>
    <submittedName>
        <fullName evidence="2">Transcriptional regulator, AbrB family</fullName>
    </submittedName>
</protein>
<dbReference type="Gene3D" id="2.10.260.10">
    <property type="match status" value="1"/>
</dbReference>
<dbReference type="HOGENOM" id="CLU_2046231_0_0_11"/>
<dbReference type="SMART" id="SM00966">
    <property type="entry name" value="SpoVT_AbrB"/>
    <property type="match status" value="1"/>
</dbReference>
<evidence type="ECO:0000259" key="1">
    <source>
        <dbReference type="SMART" id="SM00966"/>
    </source>
</evidence>
<evidence type="ECO:0000313" key="3">
    <source>
        <dbReference type="Proteomes" id="UP000001937"/>
    </source>
</evidence>
<dbReference type="STRING" id="106370.Francci3_2565"/>
<dbReference type="NCBIfam" id="TIGR01439">
    <property type="entry name" value="lp_hng_hel_AbrB"/>
    <property type="match status" value="1"/>
</dbReference>
<dbReference type="InterPro" id="IPR037914">
    <property type="entry name" value="SpoVT-AbrB_sf"/>
</dbReference>